<proteinExistence type="predicted"/>
<organism evidence="6 7">
    <name type="scientific">Bifidobacterium longum</name>
    <dbReference type="NCBI Taxonomy" id="216816"/>
    <lineage>
        <taxon>Bacteria</taxon>
        <taxon>Bacillati</taxon>
        <taxon>Actinomycetota</taxon>
        <taxon>Actinomycetes</taxon>
        <taxon>Bifidobacteriales</taxon>
        <taxon>Bifidobacteriaceae</taxon>
        <taxon>Bifidobacterium</taxon>
    </lineage>
</organism>
<dbReference type="Pfam" id="PF00589">
    <property type="entry name" value="Phage_integrase"/>
    <property type="match status" value="1"/>
</dbReference>
<feature type="domain" description="Tyr recombinase" evidence="4">
    <location>
        <begin position="104"/>
        <end position="269"/>
    </location>
</feature>
<feature type="domain" description="Core-binding (CB)" evidence="5">
    <location>
        <begin position="9"/>
        <end position="87"/>
    </location>
</feature>
<evidence type="ECO:0000256" key="3">
    <source>
        <dbReference type="PROSITE-ProRule" id="PRU01248"/>
    </source>
</evidence>
<dbReference type="GO" id="GO:0003677">
    <property type="term" value="F:DNA binding"/>
    <property type="evidence" value="ECO:0007669"/>
    <property type="project" value="UniProtKB-UniRule"/>
</dbReference>
<dbReference type="InterPro" id="IPR011010">
    <property type="entry name" value="DNA_brk_join_enz"/>
</dbReference>
<dbReference type="Gene3D" id="1.10.443.10">
    <property type="entry name" value="Intergrase catalytic core"/>
    <property type="match status" value="1"/>
</dbReference>
<dbReference type="PANTHER" id="PTHR30349">
    <property type="entry name" value="PHAGE INTEGRASE-RELATED"/>
    <property type="match status" value="1"/>
</dbReference>
<evidence type="ECO:0000259" key="4">
    <source>
        <dbReference type="PROSITE" id="PS51898"/>
    </source>
</evidence>
<comment type="caution">
    <text evidence="6">The sequence shown here is derived from an EMBL/GenBank/DDBJ whole genome shotgun (WGS) entry which is preliminary data.</text>
</comment>
<dbReference type="GO" id="GO:0006310">
    <property type="term" value="P:DNA recombination"/>
    <property type="evidence" value="ECO:0007669"/>
    <property type="project" value="UniProtKB-KW"/>
</dbReference>
<dbReference type="InterPro" id="IPR044068">
    <property type="entry name" value="CB"/>
</dbReference>
<evidence type="ECO:0000256" key="1">
    <source>
        <dbReference type="ARBA" id="ARBA00023125"/>
    </source>
</evidence>
<dbReference type="GO" id="GO:0015074">
    <property type="term" value="P:DNA integration"/>
    <property type="evidence" value="ECO:0007669"/>
    <property type="project" value="InterPro"/>
</dbReference>
<accession>A0A3E4S8S6</accession>
<dbReference type="CDD" id="cd00397">
    <property type="entry name" value="DNA_BRE_C"/>
    <property type="match status" value="1"/>
</dbReference>
<dbReference type="SUPFAM" id="SSF56349">
    <property type="entry name" value="DNA breaking-rejoining enzymes"/>
    <property type="match status" value="1"/>
</dbReference>
<evidence type="ECO:0000313" key="7">
    <source>
        <dbReference type="Proteomes" id="UP000261288"/>
    </source>
</evidence>
<dbReference type="EMBL" id="QSRZ01000003">
    <property type="protein sequence ID" value="RGL51085.1"/>
    <property type="molecule type" value="Genomic_DNA"/>
</dbReference>
<dbReference type="PANTHER" id="PTHR30349:SF64">
    <property type="entry name" value="PROPHAGE INTEGRASE INTD-RELATED"/>
    <property type="match status" value="1"/>
</dbReference>
<dbReference type="InterPro" id="IPR050090">
    <property type="entry name" value="Tyrosine_recombinase_XerCD"/>
</dbReference>
<name>A0A3E4S8S6_BIFLN</name>
<evidence type="ECO:0000259" key="5">
    <source>
        <dbReference type="PROSITE" id="PS51900"/>
    </source>
</evidence>
<dbReference type="AlphaFoldDB" id="A0A3E4S8S6"/>
<evidence type="ECO:0000313" key="6">
    <source>
        <dbReference type="EMBL" id="RGL51085.1"/>
    </source>
</evidence>
<dbReference type="PROSITE" id="PS51900">
    <property type="entry name" value="CB"/>
    <property type="match status" value="1"/>
</dbReference>
<dbReference type="InterPro" id="IPR002104">
    <property type="entry name" value="Integrase_catalytic"/>
</dbReference>
<keyword evidence="1 3" id="KW-0238">DNA-binding</keyword>
<dbReference type="RefSeq" id="WP_052787333.1">
    <property type="nucleotide sequence ID" value="NZ_QSRZ01000003.1"/>
</dbReference>
<sequence>MTKKWVAPPLWREELTGWLAALKAGGRSEQTLLTRRRKMTYTAVCLGVSPYEVTCEMMTQWFASQSWKPETRKAYRNTVSSFFAWMRQTGRRNDDPSMELPKVKRPRAHPRPCPDKVILAALGRASESERIMLRLGAECGLRRGEIGRVSSGDVVDDLVGRSLVVNGKGDKQRIVPLPDDLADLISACDGYVFPGRFGGHVEESYIGDRLSSLLGDGWTAHSLRHRYATATWQATHDLLLVSKLLGHASVETTQVYVAMPDERLRAGMAAVLLSA</sequence>
<protein>
    <submittedName>
        <fullName evidence="6">Site-specific integrase</fullName>
    </submittedName>
</protein>
<dbReference type="InterPro" id="IPR013762">
    <property type="entry name" value="Integrase-like_cat_sf"/>
</dbReference>
<reference evidence="6 7" key="1">
    <citation type="submission" date="2018-08" db="EMBL/GenBank/DDBJ databases">
        <title>A genome reference for cultivated species of the human gut microbiota.</title>
        <authorList>
            <person name="Zou Y."/>
            <person name="Xue W."/>
            <person name="Luo G."/>
        </authorList>
    </citation>
    <scope>NUCLEOTIDE SEQUENCE [LARGE SCALE GENOMIC DNA]</scope>
    <source>
        <strain evidence="6 7">TF06-45A</strain>
    </source>
</reference>
<dbReference type="PROSITE" id="PS51898">
    <property type="entry name" value="TYR_RECOMBINASE"/>
    <property type="match status" value="1"/>
</dbReference>
<keyword evidence="2" id="KW-0233">DNA recombination</keyword>
<evidence type="ECO:0000256" key="2">
    <source>
        <dbReference type="ARBA" id="ARBA00023172"/>
    </source>
</evidence>
<dbReference type="Proteomes" id="UP000261288">
    <property type="component" value="Unassembled WGS sequence"/>
</dbReference>
<gene>
    <name evidence="6" type="ORF">DXC63_03380</name>
</gene>